<dbReference type="EMBL" id="CP121694">
    <property type="protein sequence ID" value="WRO21153.1"/>
    <property type="molecule type" value="Genomic_DNA"/>
</dbReference>
<name>A0AAU0UKN0_9FIRM</name>
<dbReference type="KEGG" id="dbc:MFMK1_000949"/>
<evidence type="ECO:0000313" key="1">
    <source>
        <dbReference type="EMBL" id="WRO21153.1"/>
    </source>
</evidence>
<dbReference type="RefSeq" id="WP_366924010.1">
    <property type="nucleotide sequence ID" value="NZ_CP121694.1"/>
</dbReference>
<evidence type="ECO:0000313" key="2">
    <source>
        <dbReference type="Proteomes" id="UP001329915"/>
    </source>
</evidence>
<gene>
    <name evidence="1" type="ORF">MFMK1_000949</name>
</gene>
<accession>A0AAU0UKN0</accession>
<keyword evidence="2" id="KW-1185">Reference proteome</keyword>
<organism evidence="1 2">
    <name type="scientific">Metallumcola ferriviriculae</name>
    <dbReference type="NCBI Taxonomy" id="3039180"/>
    <lineage>
        <taxon>Bacteria</taxon>
        <taxon>Bacillati</taxon>
        <taxon>Bacillota</taxon>
        <taxon>Clostridia</taxon>
        <taxon>Neomoorellales</taxon>
        <taxon>Desulfitibacteraceae</taxon>
        <taxon>Metallumcola</taxon>
    </lineage>
</organism>
<protein>
    <submittedName>
        <fullName evidence="1">Uncharacterized protein</fullName>
    </submittedName>
</protein>
<dbReference type="AlphaFoldDB" id="A0AAU0UKN0"/>
<reference evidence="1 2" key="1">
    <citation type="submission" date="2023-04" db="EMBL/GenBank/DDBJ databases">
        <authorList>
            <person name="Hsu D."/>
        </authorList>
    </citation>
    <scope>NUCLEOTIDE SEQUENCE [LARGE SCALE GENOMIC DNA]</scope>
    <source>
        <strain evidence="1 2">MK1</strain>
    </source>
</reference>
<proteinExistence type="predicted"/>
<dbReference type="Proteomes" id="UP001329915">
    <property type="component" value="Chromosome"/>
</dbReference>
<sequence>MGYKFEFTWLLRLPVDELPKEPGQKIQNDENENLLLWKRTSGNIILGFFREGHKLVYPVGLEVLIIAKSQEVIGIGKIVKSEIYELPDGSLTTVVEFSLKRMLDDSERPIVTQVIREMYGK</sequence>